<keyword evidence="11" id="KW-0812">Transmembrane</keyword>
<accession>A0A7S1L6N3</accession>
<feature type="transmembrane region" description="Helical" evidence="11">
    <location>
        <begin position="75"/>
        <end position="96"/>
    </location>
</feature>
<dbReference type="InterPro" id="IPR011009">
    <property type="entry name" value="Kinase-like_dom_sf"/>
</dbReference>
<evidence type="ECO:0000256" key="8">
    <source>
        <dbReference type="ARBA" id="ARBA00047899"/>
    </source>
</evidence>
<dbReference type="AlphaFoldDB" id="A0A7S1L6N3"/>
<feature type="transmembrane region" description="Helical" evidence="11">
    <location>
        <begin position="352"/>
        <end position="372"/>
    </location>
</feature>
<sequence length="1007" mass="110769">MTSFAASLLLALHFLTFGAQLLALDIFWQTGNTNSFVISLATLLVTGSFFSDAVWRGALWRPRGHSILPIKRLPCLPKVFCCCPLIFVCGCLQGVMVPLTLQQAQVGDGSVRVHGPAMTIFHGKGVNGLFEGIVCSGVLLHAYLGIAFPEGSPHPVTHDPAEAVYPLKFLGMSQILRVAGIISFASGGLGILNMDFCLCMKLGAYIHSGSNPRMRLFRHWLFRTSELVSRVSLHVIFFLFADEYLPAWRWFPGTMSIFFSVVMIYVFGGSEASSLVIWVCGFLCTFVDAFRFLDFPDKRRAARTLSKILACRYVVELVYMPVLLVLLIGFLKPGDHQGLGAGLDKVREYLHCLWHAHPVVLLPTVVAFPLYFCLLVSIGVQRFLEQGRDLFSACDLLDVAEVRRFALGPICVNVDMQDNEGRTPLVRALQSALTDDDKCADICKILINGGASIDMKAPAERIWIRRWFRPVARFCWTPLHVAAHRGSSTVLRALLRGYTTDKPVKVFGDLAGNTPLHVAMIYRKAEAAKLLAASFPGWLEAKNFKEKTPRDLASTTALQQALESPALLPGGPSDPSMTQEPWAVEEHRVARATREGLLRAPGLASFAVALAGGPAVGSVLRLIAEDAEDAEDPAPAQRAPPAVVPAMIPAEELEPIAKDGSAPLPEWEALHRAGLPPPDVADSIARISCTRGSGFCWRAVLGQGAYGVVWLARRRGDQGGERYAVKNVRGRAQVARREQDMCREVRVMPHPNLAKLYGIQEFPDAALSVLIMEFVPGGDLLRAIRAGWPERMGRGAGYAAPPETLPWLGQIFLALEHLHLGMHVLLRDLKPENVVLDARRRAKLIDLGLGRLGTESDGCFTLQDMPPGTPGYCAPEVLKKESYNEKADLYSFGVTAWMVLTGGIPSHRRDPEAPTNFDRRSIRSCYEDCELLHRYIDYPEQHGVSKLEEGEAYTFVTSLTASLPSGRPDHSEIRMHSLFADGLRVPLPERSAGCNGVESWLQELGFR</sequence>
<evidence type="ECO:0000256" key="7">
    <source>
        <dbReference type="ARBA" id="ARBA00022840"/>
    </source>
</evidence>
<keyword evidence="5 10" id="KW-0547">Nucleotide-binding</keyword>
<feature type="binding site" evidence="10">
    <location>
        <position position="726"/>
    </location>
    <ligand>
        <name>ATP</name>
        <dbReference type="ChEBI" id="CHEBI:30616"/>
    </ligand>
</feature>
<evidence type="ECO:0000256" key="4">
    <source>
        <dbReference type="ARBA" id="ARBA00022679"/>
    </source>
</evidence>
<dbReference type="Gene3D" id="1.10.510.10">
    <property type="entry name" value="Transferase(Phosphotransferase) domain 1"/>
    <property type="match status" value="1"/>
</dbReference>
<dbReference type="PANTHER" id="PTHR43671">
    <property type="entry name" value="SERINE/THREONINE-PROTEIN KINASE NEK"/>
    <property type="match status" value="1"/>
</dbReference>
<dbReference type="PANTHER" id="PTHR43671:SF98">
    <property type="entry name" value="SERINE_THREONINE-PROTEIN KINASE NEK11"/>
    <property type="match status" value="1"/>
</dbReference>
<keyword evidence="11" id="KW-1133">Transmembrane helix</keyword>
<dbReference type="PROSITE" id="PS50011">
    <property type="entry name" value="PROTEIN_KINASE_DOM"/>
    <property type="match status" value="1"/>
</dbReference>
<feature type="transmembrane region" description="Helical" evidence="11">
    <location>
        <begin position="313"/>
        <end position="331"/>
    </location>
</feature>
<keyword evidence="12" id="KW-0732">Signal</keyword>
<comment type="catalytic activity">
    <reaction evidence="8">
        <text>L-threonyl-[protein] + ATP = O-phospho-L-threonyl-[protein] + ADP + H(+)</text>
        <dbReference type="Rhea" id="RHEA:46608"/>
        <dbReference type="Rhea" id="RHEA-COMP:11060"/>
        <dbReference type="Rhea" id="RHEA-COMP:11605"/>
        <dbReference type="ChEBI" id="CHEBI:15378"/>
        <dbReference type="ChEBI" id="CHEBI:30013"/>
        <dbReference type="ChEBI" id="CHEBI:30616"/>
        <dbReference type="ChEBI" id="CHEBI:61977"/>
        <dbReference type="ChEBI" id="CHEBI:456216"/>
        <dbReference type="EC" id="2.7.11.1"/>
    </reaction>
</comment>
<dbReference type="SMART" id="SM00248">
    <property type="entry name" value="ANK"/>
    <property type="match status" value="3"/>
</dbReference>
<dbReference type="GO" id="GO:0005524">
    <property type="term" value="F:ATP binding"/>
    <property type="evidence" value="ECO:0007669"/>
    <property type="project" value="UniProtKB-UniRule"/>
</dbReference>
<dbReference type="SUPFAM" id="SSF56112">
    <property type="entry name" value="Protein kinase-like (PK-like)"/>
    <property type="match status" value="1"/>
</dbReference>
<dbReference type="GO" id="GO:0004674">
    <property type="term" value="F:protein serine/threonine kinase activity"/>
    <property type="evidence" value="ECO:0007669"/>
    <property type="project" value="UniProtKB-KW"/>
</dbReference>
<feature type="transmembrane region" description="Helical" evidence="11">
    <location>
        <begin position="220"/>
        <end position="241"/>
    </location>
</feature>
<organism evidence="14">
    <name type="scientific">Alexandrium catenella</name>
    <name type="common">Red tide dinoflagellate</name>
    <name type="synonym">Gonyaulax catenella</name>
    <dbReference type="NCBI Taxonomy" id="2925"/>
    <lineage>
        <taxon>Eukaryota</taxon>
        <taxon>Sar</taxon>
        <taxon>Alveolata</taxon>
        <taxon>Dinophyceae</taxon>
        <taxon>Gonyaulacales</taxon>
        <taxon>Pyrocystaceae</taxon>
        <taxon>Alexandrium</taxon>
    </lineage>
</organism>
<evidence type="ECO:0000256" key="10">
    <source>
        <dbReference type="PROSITE-ProRule" id="PRU10141"/>
    </source>
</evidence>
<evidence type="ECO:0000256" key="2">
    <source>
        <dbReference type="ARBA" id="ARBA00012513"/>
    </source>
</evidence>
<gene>
    <name evidence="14" type="ORF">ACAT0790_LOCUS5026</name>
</gene>
<keyword evidence="3" id="KW-0723">Serine/threonine-protein kinase</keyword>
<dbReference type="Pfam" id="PF00069">
    <property type="entry name" value="Pkinase"/>
    <property type="match status" value="1"/>
</dbReference>
<dbReference type="SUPFAM" id="SSF48403">
    <property type="entry name" value="Ankyrin repeat"/>
    <property type="match status" value="1"/>
</dbReference>
<keyword evidence="6" id="KW-0418">Kinase</keyword>
<protein>
    <recommendedName>
        <fullName evidence="2">non-specific serine/threonine protein kinase</fullName>
        <ecNumber evidence="2">2.7.11.1</ecNumber>
    </recommendedName>
</protein>
<dbReference type="Pfam" id="PF12796">
    <property type="entry name" value="Ank_2"/>
    <property type="match status" value="1"/>
</dbReference>
<evidence type="ECO:0000256" key="11">
    <source>
        <dbReference type="SAM" id="Phobius"/>
    </source>
</evidence>
<evidence type="ECO:0000256" key="6">
    <source>
        <dbReference type="ARBA" id="ARBA00022777"/>
    </source>
</evidence>
<proteinExistence type="inferred from homology"/>
<dbReference type="CDD" id="cd00180">
    <property type="entry name" value="PKc"/>
    <property type="match status" value="1"/>
</dbReference>
<evidence type="ECO:0000313" key="14">
    <source>
        <dbReference type="EMBL" id="CAD9095916.1"/>
    </source>
</evidence>
<feature type="transmembrane region" description="Helical" evidence="11">
    <location>
        <begin position="33"/>
        <end position="55"/>
    </location>
</feature>
<evidence type="ECO:0000256" key="12">
    <source>
        <dbReference type="SAM" id="SignalP"/>
    </source>
</evidence>
<feature type="transmembrane region" description="Helical" evidence="11">
    <location>
        <begin position="175"/>
        <end position="199"/>
    </location>
</feature>
<dbReference type="InterPro" id="IPR017441">
    <property type="entry name" value="Protein_kinase_ATP_BS"/>
</dbReference>
<feature type="domain" description="Protein kinase" evidence="13">
    <location>
        <begin position="695"/>
        <end position="979"/>
    </location>
</feature>
<keyword evidence="11" id="KW-0472">Membrane</keyword>
<dbReference type="InterPro" id="IPR000719">
    <property type="entry name" value="Prot_kinase_dom"/>
</dbReference>
<dbReference type="EMBL" id="HBGE01008341">
    <property type="protein sequence ID" value="CAD9095916.1"/>
    <property type="molecule type" value="Transcribed_RNA"/>
</dbReference>
<evidence type="ECO:0000256" key="1">
    <source>
        <dbReference type="ARBA" id="ARBA00010886"/>
    </source>
</evidence>
<dbReference type="InterPro" id="IPR002110">
    <property type="entry name" value="Ankyrin_rpt"/>
</dbReference>
<name>A0A7S1L6N3_ALECA</name>
<dbReference type="PROSITE" id="PS00107">
    <property type="entry name" value="PROTEIN_KINASE_ATP"/>
    <property type="match status" value="1"/>
</dbReference>
<dbReference type="InterPro" id="IPR050660">
    <property type="entry name" value="NEK_Ser/Thr_kinase"/>
</dbReference>
<comment type="catalytic activity">
    <reaction evidence="9">
        <text>L-seryl-[protein] + ATP = O-phospho-L-seryl-[protein] + ADP + H(+)</text>
        <dbReference type="Rhea" id="RHEA:17989"/>
        <dbReference type="Rhea" id="RHEA-COMP:9863"/>
        <dbReference type="Rhea" id="RHEA-COMP:11604"/>
        <dbReference type="ChEBI" id="CHEBI:15378"/>
        <dbReference type="ChEBI" id="CHEBI:29999"/>
        <dbReference type="ChEBI" id="CHEBI:30616"/>
        <dbReference type="ChEBI" id="CHEBI:83421"/>
        <dbReference type="ChEBI" id="CHEBI:456216"/>
        <dbReference type="EC" id="2.7.11.1"/>
    </reaction>
</comment>
<reference evidence="14" key="1">
    <citation type="submission" date="2021-01" db="EMBL/GenBank/DDBJ databases">
        <authorList>
            <person name="Corre E."/>
            <person name="Pelletier E."/>
            <person name="Niang G."/>
            <person name="Scheremetjew M."/>
            <person name="Finn R."/>
            <person name="Kale V."/>
            <person name="Holt S."/>
            <person name="Cochrane G."/>
            <person name="Meng A."/>
            <person name="Brown T."/>
            <person name="Cohen L."/>
        </authorList>
    </citation>
    <scope>NUCLEOTIDE SEQUENCE</scope>
    <source>
        <strain evidence="14">OF101</strain>
    </source>
</reference>
<evidence type="ECO:0000256" key="9">
    <source>
        <dbReference type="ARBA" id="ARBA00048679"/>
    </source>
</evidence>
<keyword evidence="7 10" id="KW-0067">ATP-binding</keyword>
<evidence type="ECO:0000259" key="13">
    <source>
        <dbReference type="PROSITE" id="PS50011"/>
    </source>
</evidence>
<dbReference type="SMART" id="SM00220">
    <property type="entry name" value="S_TKc"/>
    <property type="match status" value="1"/>
</dbReference>
<evidence type="ECO:0000256" key="5">
    <source>
        <dbReference type="ARBA" id="ARBA00022741"/>
    </source>
</evidence>
<comment type="similarity">
    <text evidence="1">Belongs to the protein kinase superfamily. NEK Ser/Thr protein kinase family. NIMA subfamily.</text>
</comment>
<keyword evidence="4" id="KW-0808">Transferase</keyword>
<dbReference type="EC" id="2.7.11.1" evidence="2"/>
<dbReference type="InterPro" id="IPR036770">
    <property type="entry name" value="Ankyrin_rpt-contain_sf"/>
</dbReference>
<feature type="signal peptide" evidence="12">
    <location>
        <begin position="1"/>
        <end position="23"/>
    </location>
</feature>
<dbReference type="Gene3D" id="1.25.40.20">
    <property type="entry name" value="Ankyrin repeat-containing domain"/>
    <property type="match status" value="1"/>
</dbReference>
<evidence type="ECO:0000256" key="3">
    <source>
        <dbReference type="ARBA" id="ARBA00022527"/>
    </source>
</evidence>
<feature type="chain" id="PRO_5030504783" description="non-specific serine/threonine protein kinase" evidence="12">
    <location>
        <begin position="24"/>
        <end position="1007"/>
    </location>
</feature>